<reference evidence="6 7" key="1">
    <citation type="submission" date="2017-11" db="EMBL/GenBank/DDBJ databases">
        <title>Draft genome sequence of environmental isolate Aeromonas lusitania sp. nov. MDC 2473.</title>
        <authorList>
            <person name="Colston S.M."/>
            <person name="Navarro A."/>
            <person name="Martinez-Murcia A.J."/>
            <person name="Graf J."/>
        </authorList>
    </citation>
    <scope>NUCLEOTIDE SEQUENCE [LARGE SCALE GENOMIC DNA]</scope>
    <source>
        <strain evidence="6 7">MDC 2473</strain>
    </source>
</reference>
<comment type="caution">
    <text evidence="6">The sequence shown here is derived from an EMBL/GenBank/DDBJ whole genome shotgun (WGS) entry which is preliminary data.</text>
</comment>
<dbReference type="InterPro" id="IPR005119">
    <property type="entry name" value="LysR_subst-bd"/>
</dbReference>
<dbReference type="InterPro" id="IPR000847">
    <property type="entry name" value="LysR_HTH_N"/>
</dbReference>
<dbReference type="Gene3D" id="3.40.190.290">
    <property type="match status" value="1"/>
</dbReference>
<evidence type="ECO:0000256" key="3">
    <source>
        <dbReference type="ARBA" id="ARBA00023125"/>
    </source>
</evidence>
<dbReference type="SUPFAM" id="SSF46785">
    <property type="entry name" value="Winged helix' DNA-binding domain"/>
    <property type="match status" value="1"/>
</dbReference>
<dbReference type="PROSITE" id="PS50931">
    <property type="entry name" value="HTH_LYSR"/>
    <property type="match status" value="1"/>
</dbReference>
<dbReference type="AlphaFoldDB" id="A0A2M8H6V4"/>
<comment type="similarity">
    <text evidence="1">Belongs to the LysR transcriptional regulatory family.</text>
</comment>
<accession>A0A2M8H6V4</accession>
<dbReference type="Proteomes" id="UP000232060">
    <property type="component" value="Unassembled WGS sequence"/>
</dbReference>
<sequence length="306" mass="34463">MDNHKLDTLYLMRLLVAISRFGSFAAAASHLGITPSKASKDLRHLEQSLGAVLLSRTTRRVQLTDAGELVYRQADQMIALHEALLDGLQRRRQSLCGELRITAPDLWGEVVLTPVLLRFRASHPEVRLIADFSNHRADLLRDNIHVAFRSTELHSEPYLARPIVPDELVLCASQGYLASHPLLHQPQDLLQHSLITRSRDYDRHERWTLLHQGSEIPLEVAGELAFSNKKTIHQAMRQGLGIARLPRYLVASELADGSVGEVLPDYRPKGAHFYALYTQRRADSALITHFLDHVIRELGGQEAPTL</sequence>
<proteinExistence type="inferred from homology"/>
<dbReference type="InterPro" id="IPR036388">
    <property type="entry name" value="WH-like_DNA-bd_sf"/>
</dbReference>
<protein>
    <submittedName>
        <fullName evidence="6">LysR family transcriptional regulator</fullName>
    </submittedName>
</protein>
<dbReference type="SUPFAM" id="SSF53850">
    <property type="entry name" value="Periplasmic binding protein-like II"/>
    <property type="match status" value="1"/>
</dbReference>
<keyword evidence="3" id="KW-0238">DNA-binding</keyword>
<dbReference type="GO" id="GO:0003700">
    <property type="term" value="F:DNA-binding transcription factor activity"/>
    <property type="evidence" value="ECO:0007669"/>
    <property type="project" value="InterPro"/>
</dbReference>
<keyword evidence="4" id="KW-0804">Transcription</keyword>
<dbReference type="Pfam" id="PF03466">
    <property type="entry name" value="LysR_substrate"/>
    <property type="match status" value="1"/>
</dbReference>
<evidence type="ECO:0000256" key="4">
    <source>
        <dbReference type="ARBA" id="ARBA00023163"/>
    </source>
</evidence>
<organism evidence="6 7">
    <name type="scientific">Aeromonas lusitana</name>
    <dbReference type="NCBI Taxonomy" id="931529"/>
    <lineage>
        <taxon>Bacteria</taxon>
        <taxon>Pseudomonadati</taxon>
        <taxon>Pseudomonadota</taxon>
        <taxon>Gammaproteobacteria</taxon>
        <taxon>Aeromonadales</taxon>
        <taxon>Aeromonadaceae</taxon>
        <taxon>Aeromonas</taxon>
    </lineage>
</organism>
<dbReference type="PANTHER" id="PTHR30537">
    <property type="entry name" value="HTH-TYPE TRANSCRIPTIONAL REGULATOR"/>
    <property type="match status" value="1"/>
</dbReference>
<evidence type="ECO:0000256" key="1">
    <source>
        <dbReference type="ARBA" id="ARBA00009437"/>
    </source>
</evidence>
<keyword evidence="2" id="KW-0805">Transcription regulation</keyword>
<dbReference type="Gene3D" id="1.10.10.10">
    <property type="entry name" value="Winged helix-like DNA-binding domain superfamily/Winged helix DNA-binding domain"/>
    <property type="match status" value="1"/>
</dbReference>
<dbReference type="Pfam" id="PF00126">
    <property type="entry name" value="HTH_1"/>
    <property type="match status" value="1"/>
</dbReference>
<dbReference type="PANTHER" id="PTHR30537:SF5">
    <property type="entry name" value="HTH-TYPE TRANSCRIPTIONAL ACTIVATOR TTDR-RELATED"/>
    <property type="match status" value="1"/>
</dbReference>
<dbReference type="GO" id="GO:0043565">
    <property type="term" value="F:sequence-specific DNA binding"/>
    <property type="evidence" value="ECO:0007669"/>
    <property type="project" value="TreeGrafter"/>
</dbReference>
<keyword evidence="7" id="KW-1185">Reference proteome</keyword>
<gene>
    <name evidence="6" type="ORF">CUC44_15435</name>
</gene>
<dbReference type="EMBL" id="PGCP01000026">
    <property type="protein sequence ID" value="PJC92269.1"/>
    <property type="molecule type" value="Genomic_DNA"/>
</dbReference>
<dbReference type="InterPro" id="IPR058163">
    <property type="entry name" value="LysR-type_TF_proteobact-type"/>
</dbReference>
<evidence type="ECO:0000256" key="2">
    <source>
        <dbReference type="ARBA" id="ARBA00023015"/>
    </source>
</evidence>
<dbReference type="InterPro" id="IPR036390">
    <property type="entry name" value="WH_DNA-bd_sf"/>
</dbReference>
<evidence type="ECO:0000259" key="5">
    <source>
        <dbReference type="PROSITE" id="PS50931"/>
    </source>
</evidence>
<dbReference type="RefSeq" id="WP_100860776.1">
    <property type="nucleotide sequence ID" value="NZ_PGCP01000026.1"/>
</dbReference>
<evidence type="ECO:0000313" key="6">
    <source>
        <dbReference type="EMBL" id="PJC92269.1"/>
    </source>
</evidence>
<dbReference type="FunFam" id="1.10.10.10:FF:000001">
    <property type="entry name" value="LysR family transcriptional regulator"/>
    <property type="match status" value="1"/>
</dbReference>
<dbReference type="CDD" id="cd08422">
    <property type="entry name" value="PBP2_CrgA_like"/>
    <property type="match status" value="1"/>
</dbReference>
<dbReference type="GO" id="GO:0006351">
    <property type="term" value="P:DNA-templated transcription"/>
    <property type="evidence" value="ECO:0007669"/>
    <property type="project" value="TreeGrafter"/>
</dbReference>
<dbReference type="OrthoDB" id="9786526at2"/>
<feature type="domain" description="HTH lysR-type" evidence="5">
    <location>
        <begin position="7"/>
        <end position="64"/>
    </location>
</feature>
<evidence type="ECO:0000313" key="7">
    <source>
        <dbReference type="Proteomes" id="UP000232060"/>
    </source>
</evidence>
<name>A0A2M8H6V4_9GAMM</name>